<keyword evidence="2" id="KW-1185">Reference proteome</keyword>
<proteinExistence type="predicted"/>
<evidence type="ECO:0000313" key="1">
    <source>
        <dbReference type="EMBL" id="KAK7688907.1"/>
    </source>
</evidence>
<gene>
    <name evidence="1" type="ORF">QCA50_007598</name>
</gene>
<sequence length="224" mass="25169">MPGLTKIPHALSPSQERKLVDFLDEKFLDVTRNFKKRSDPSSTLRTLSSYLTETHTILSLILQIPPVDPSTSLRTTLLLRITGEVMGSIGGYQPVVETLPQLLDWLNDMDRGWLAVLRSQEWDPEERLGHDLVISEDGNSAVPIRSTPISQTERTRLRSLLLSGTTKLEEWLERLVTDDDNYNDALERLGLQQSFDDLFAGTLTEMGALRGFEVNVPADMEGTC</sequence>
<dbReference type="AlphaFoldDB" id="A0AAW0GBG6"/>
<comment type="caution">
    <text evidence="1">The sequence shown here is derived from an EMBL/GenBank/DDBJ whole genome shotgun (WGS) entry which is preliminary data.</text>
</comment>
<reference evidence="1 2" key="1">
    <citation type="submission" date="2022-09" db="EMBL/GenBank/DDBJ databases">
        <authorList>
            <person name="Palmer J.M."/>
        </authorList>
    </citation>
    <scope>NUCLEOTIDE SEQUENCE [LARGE SCALE GENOMIC DNA]</scope>
    <source>
        <strain evidence="1 2">DSM 7382</strain>
    </source>
</reference>
<name>A0AAW0GBG6_9APHY</name>
<dbReference type="Proteomes" id="UP001385951">
    <property type="component" value="Unassembled WGS sequence"/>
</dbReference>
<evidence type="ECO:0000313" key="2">
    <source>
        <dbReference type="Proteomes" id="UP001385951"/>
    </source>
</evidence>
<accession>A0AAW0GBG6</accession>
<protein>
    <submittedName>
        <fullName evidence="1">Uncharacterized protein</fullName>
    </submittedName>
</protein>
<organism evidence="1 2">
    <name type="scientific">Cerrena zonata</name>
    <dbReference type="NCBI Taxonomy" id="2478898"/>
    <lineage>
        <taxon>Eukaryota</taxon>
        <taxon>Fungi</taxon>
        <taxon>Dikarya</taxon>
        <taxon>Basidiomycota</taxon>
        <taxon>Agaricomycotina</taxon>
        <taxon>Agaricomycetes</taxon>
        <taxon>Polyporales</taxon>
        <taxon>Cerrenaceae</taxon>
        <taxon>Cerrena</taxon>
    </lineage>
</organism>
<dbReference type="EMBL" id="JASBNA010000009">
    <property type="protein sequence ID" value="KAK7688907.1"/>
    <property type="molecule type" value="Genomic_DNA"/>
</dbReference>